<organism evidence="3">
    <name type="scientific">uncultured Mycobacteriales bacterium</name>
    <dbReference type="NCBI Taxonomy" id="581187"/>
    <lineage>
        <taxon>Bacteria</taxon>
        <taxon>Bacillati</taxon>
        <taxon>Actinomycetota</taxon>
        <taxon>Actinomycetes</taxon>
        <taxon>Mycobacteriales</taxon>
        <taxon>environmental samples</taxon>
    </lineage>
</organism>
<protein>
    <recommendedName>
        <fullName evidence="4">Lipoprotein</fullName>
    </recommendedName>
</protein>
<evidence type="ECO:0008006" key="4">
    <source>
        <dbReference type="Google" id="ProtNLM"/>
    </source>
</evidence>
<feature type="region of interest" description="Disordered" evidence="1">
    <location>
        <begin position="26"/>
        <end position="76"/>
    </location>
</feature>
<dbReference type="AlphaFoldDB" id="A0A6J4K0D1"/>
<evidence type="ECO:0000313" key="3">
    <source>
        <dbReference type="EMBL" id="CAA9292273.1"/>
    </source>
</evidence>
<keyword evidence="2" id="KW-0732">Signal</keyword>
<dbReference type="EMBL" id="CADCTP010000433">
    <property type="protein sequence ID" value="CAA9292273.1"/>
    <property type="molecule type" value="Genomic_DNA"/>
</dbReference>
<reference evidence="3" key="1">
    <citation type="submission" date="2020-02" db="EMBL/GenBank/DDBJ databases">
        <authorList>
            <person name="Meier V. D."/>
        </authorList>
    </citation>
    <scope>NUCLEOTIDE SEQUENCE</scope>
    <source>
        <strain evidence="3">AVDCRST_MAG41</strain>
    </source>
</reference>
<feature type="signal peptide" evidence="2">
    <location>
        <begin position="1"/>
        <end position="23"/>
    </location>
</feature>
<feature type="chain" id="PRO_5039387346" description="Lipoprotein" evidence="2">
    <location>
        <begin position="24"/>
        <end position="143"/>
    </location>
</feature>
<accession>A0A6J4K0D1</accession>
<name>A0A6J4K0D1_9ACTN</name>
<sequence length="143" mass="14177">METARFRALLVLPAAAGALLLSGCGDPTTEPGSGGGGATTVAPSAIPSDLPTTPGRTVKPVPPGPTGIPTESGRPVTVDGIVEEGVEPGCKVLTAGSTSYLLLGGGTDVPTGVPVRVRGVLDPGVLSTCQQGTPLRVTDVQRR</sequence>
<dbReference type="PROSITE" id="PS51257">
    <property type="entry name" value="PROKAR_LIPOPROTEIN"/>
    <property type="match status" value="1"/>
</dbReference>
<gene>
    <name evidence="3" type="ORF">AVDCRST_MAG41-4464</name>
</gene>
<evidence type="ECO:0000256" key="1">
    <source>
        <dbReference type="SAM" id="MobiDB-lite"/>
    </source>
</evidence>
<evidence type="ECO:0000256" key="2">
    <source>
        <dbReference type="SAM" id="SignalP"/>
    </source>
</evidence>
<proteinExistence type="predicted"/>